<dbReference type="InterPro" id="IPR036431">
    <property type="entry name" value="ARID_dom_sf"/>
</dbReference>
<gene>
    <name evidence="1" type="ordered locus">MHLP_03820</name>
</gene>
<protein>
    <submittedName>
        <fullName evidence="1">Uncharacterized protein</fullName>
    </submittedName>
</protein>
<dbReference type="GO" id="GO:0003677">
    <property type="term" value="F:DNA binding"/>
    <property type="evidence" value="ECO:0007669"/>
    <property type="project" value="InterPro"/>
</dbReference>
<dbReference type="AlphaFoldDB" id="I7CKC0"/>
<dbReference type="STRING" id="1212765.MHLP_03820"/>
<dbReference type="Gene3D" id="1.10.150.60">
    <property type="entry name" value="ARID DNA-binding domain"/>
    <property type="match status" value="1"/>
</dbReference>
<keyword evidence="2" id="KW-1185">Reference proteome</keyword>
<reference evidence="1 2" key="1">
    <citation type="journal article" date="2012" name="J. Bacteriol.">
        <title>Genome Sequence of "Candidatus Mycoplasma haemolamae" Strain Purdue, a Red Blood Cell Pathogen of Alpacas (Vicugna pacos) and Llamas (Lama glama).</title>
        <authorList>
            <person name="Guimaraes A.M."/>
            <person name="Toth B."/>
            <person name="Santos A.P."/>
            <person name="do Nascimento N.C."/>
            <person name="Kritchevsky J.E."/>
            <person name="Messick J.B."/>
        </authorList>
    </citation>
    <scope>NUCLEOTIDE SEQUENCE [LARGE SCALE GENOMIC DNA]</scope>
    <source>
        <strain evidence="1 2">Purdue</strain>
    </source>
</reference>
<dbReference type="PATRIC" id="fig|1212765.3.peg.867"/>
<evidence type="ECO:0000313" key="2">
    <source>
        <dbReference type="Proteomes" id="UP000006502"/>
    </source>
</evidence>
<proteinExistence type="predicted"/>
<dbReference type="KEGG" id="mhl:MHLP_03820"/>
<sequence>MIRAGGGDSGSNDKSVNEIFSSAWGGLTLVITRGATWSWRSVTFVGDKLTKLKGTYDSVKTYLLSTWSMLKEHWLTIWEFLKHSFKEVDLQKIYKLLTDKSTQQAIAQNKETWKTVMSNMKSLVSSSRSVGFDLSKPFRKVLKSFQTNPGGMSKVVSRLQLLKNYAEGKNSTDRARVESLSSFFSLENDSDIDAFKWQFPS</sequence>
<name>I7CKC0_MYCHA</name>
<evidence type="ECO:0000313" key="1">
    <source>
        <dbReference type="EMBL" id="AFO52344.1"/>
    </source>
</evidence>
<dbReference type="EMBL" id="CP003731">
    <property type="protein sequence ID" value="AFO52344.1"/>
    <property type="molecule type" value="Genomic_DNA"/>
</dbReference>
<accession>I7CKC0</accession>
<organism evidence="1 2">
    <name type="scientific">Mycoplasma haematolamae (strain Purdue)</name>
    <dbReference type="NCBI Taxonomy" id="1212765"/>
    <lineage>
        <taxon>Bacteria</taxon>
        <taxon>Bacillati</taxon>
        <taxon>Mycoplasmatota</taxon>
        <taxon>Mollicutes</taxon>
        <taxon>Mycoplasmataceae</taxon>
        <taxon>Mycoplasma</taxon>
    </lineage>
</organism>
<dbReference type="Proteomes" id="UP000006502">
    <property type="component" value="Chromosome"/>
</dbReference>
<dbReference type="HOGENOM" id="CLU_092774_0_0_14"/>
<reference evidence="2" key="2">
    <citation type="submission" date="2012-07" db="EMBL/GenBank/DDBJ databases">
        <title>Complete genome sequence of 'Candidatus Mycoplasma haemolamae'.</title>
        <authorList>
            <person name="Guimaraes A.M.S."/>
            <person name="Toth B."/>
            <person name="Santos A.P."/>
            <person name="Nascimento N.C."/>
            <person name="Sojka J.E."/>
            <person name="Messick J.B."/>
        </authorList>
    </citation>
    <scope>NUCLEOTIDE SEQUENCE [LARGE SCALE GENOMIC DNA]</scope>
    <source>
        <strain evidence="2">Purdue</strain>
    </source>
</reference>